<dbReference type="SUPFAM" id="SSF51045">
    <property type="entry name" value="WW domain"/>
    <property type="match status" value="2"/>
</dbReference>
<dbReference type="Pfam" id="PF00397">
    <property type="entry name" value="WW"/>
    <property type="match status" value="2"/>
</dbReference>
<feature type="compositionally biased region" description="Basic and acidic residues" evidence="1">
    <location>
        <begin position="979"/>
        <end position="1009"/>
    </location>
</feature>
<dbReference type="PROSITE" id="PS50020">
    <property type="entry name" value="WW_DOMAIN_2"/>
    <property type="match status" value="2"/>
</dbReference>
<feature type="region of interest" description="Disordered" evidence="1">
    <location>
        <begin position="1"/>
        <end position="70"/>
    </location>
</feature>
<keyword evidence="4" id="KW-1185">Reference proteome</keyword>
<gene>
    <name evidence="3" type="ORF">G4B88_016666</name>
</gene>
<dbReference type="PANTHER" id="PTHR47852:SF2">
    <property type="entry name" value="WW DOMAIN-CONTAINING PROTEIN"/>
    <property type="match status" value="1"/>
</dbReference>
<feature type="region of interest" description="Disordered" evidence="1">
    <location>
        <begin position="638"/>
        <end position="692"/>
    </location>
</feature>
<dbReference type="SMART" id="SM00456">
    <property type="entry name" value="WW"/>
    <property type="match status" value="2"/>
</dbReference>
<sequence length="1042" mass="113225">MGNRKERRRAAMSNTGRRVKLDLFAEPSGDLGGSNNAHNDDNNDDDGVGVGDNKHGAGLPNSPSSSGGFRNSTIQYKDTHCYVVLPQEFLFSSDLYYNTTLGGFGYGLELRSYTLSDQIRSGPGPATVEFVSFLAASKHFGEFCWEFFISVAYDVMSQQPENPLLLLGQYSDDDDREDEKLDEAAVESSLVENNNEVKGSNGEGCLDMDANKHESDKTSSSLDVNHNLDDTDRKESDDTASTALGKGDTASTALGKDLETGQIFAPVTSDLQPSGDVSSGWQMVLHEESNRYYYWNTITGETSWEIPGVLAQASELANNHASAITNERTENAFVGMHDPSLSIGPTFDGVSAATHIEGSQLVDWSVAKNEAQNDTNCGNDVVNASSVNDTLGEGSSMKDVYDKLVYGMMDTEGHGSGMDLSTSLIERSESLIEKFKTVKGSDSKMQSIDCISRCILEVEIRLSDIKALSSFGSSLHEFWVHSERRIKQLEDYISGELSNISTQTQIDNKIQESSEADIGTHTHLDDKIEESSEADVSTMVNTSTISSNDRDATNAITCVHVATTTGEQVNNGAACPEELNPKQGSLAAEDDDMDVDMEVDDASAGNTAIVDASVVKESAVQPIQQTIQPAGYTSLVPGDVFSVPPPPDEEWIPPPPPDNEQIPPPPPDEPPLPIYPLPPSYPETAPTPYAEQYNLSYPNSNYEYYGQAATEVPSSNFYGQAVAPVYYDAVPVPNTYAETPQIPAVAYYDYDSSVPPAPGVSSVESSLLPREPASIGYGTLVSNHVGSVHSLVEANGNSLPSADDSNRPAVGGEIGMASLEVPSSKASTEAPIVSAKESDSVLPVEAVPATVSTSTTTTATKVHAKVPRVKKRSVANAPSLRLNKKVSSLVDKWKAAKEELREDEEPENAYEMLEKKRQREIEEWKAQQIASGEAKDNANFQPLGGDWRERVKRRRAQQAKEAARKTPESSNDENPTKVVAKEEPTRKTPESRNDEIKKPVVSELSRDDDLPSGWQAYWDESSKQIYYGNLVTSETTWIKPTK</sequence>
<evidence type="ECO:0000259" key="2">
    <source>
        <dbReference type="PROSITE" id="PS50020"/>
    </source>
</evidence>
<comment type="caution">
    <text evidence="3">The sequence shown here is derived from an EMBL/GenBank/DDBJ whole genome shotgun (WGS) entry which is preliminary data.</text>
</comment>
<evidence type="ECO:0000313" key="4">
    <source>
        <dbReference type="Proteomes" id="UP000583929"/>
    </source>
</evidence>
<dbReference type="CDD" id="cd00201">
    <property type="entry name" value="WW"/>
    <property type="match status" value="2"/>
</dbReference>
<feature type="region of interest" description="Disordered" evidence="1">
    <location>
        <begin position="188"/>
        <end position="252"/>
    </location>
</feature>
<dbReference type="Proteomes" id="UP000583929">
    <property type="component" value="Unassembled WGS sequence"/>
</dbReference>
<dbReference type="InterPro" id="IPR036020">
    <property type="entry name" value="WW_dom_sf"/>
</dbReference>
<dbReference type="InterPro" id="IPR001202">
    <property type="entry name" value="WW_dom"/>
</dbReference>
<protein>
    <recommendedName>
        <fullName evidence="2">WW domain-containing protein</fullName>
    </recommendedName>
</protein>
<feature type="region of interest" description="Disordered" evidence="1">
    <location>
        <begin position="926"/>
        <end position="1011"/>
    </location>
</feature>
<feature type="compositionally biased region" description="Polar residues" evidence="1">
    <location>
        <begin position="61"/>
        <end position="70"/>
    </location>
</feature>
<evidence type="ECO:0000313" key="3">
    <source>
        <dbReference type="EMBL" id="KAF4391356.1"/>
    </source>
</evidence>
<reference evidence="3 4" key="1">
    <citation type="journal article" date="2020" name="bioRxiv">
        <title>Sequence and annotation of 42 cannabis genomes reveals extensive copy number variation in cannabinoid synthesis and pathogen resistance genes.</title>
        <authorList>
            <person name="Mckernan K.J."/>
            <person name="Helbert Y."/>
            <person name="Kane L.T."/>
            <person name="Ebling H."/>
            <person name="Zhang L."/>
            <person name="Liu B."/>
            <person name="Eaton Z."/>
            <person name="Mclaughlin S."/>
            <person name="Kingan S."/>
            <person name="Baybayan P."/>
            <person name="Concepcion G."/>
            <person name="Jordan M."/>
            <person name="Riva A."/>
            <person name="Barbazuk W."/>
            <person name="Harkins T."/>
        </authorList>
    </citation>
    <scope>NUCLEOTIDE SEQUENCE [LARGE SCALE GENOMIC DNA]</scope>
    <source>
        <strain evidence="4">cv. Jamaican Lion 4</strain>
        <tissue evidence="3">Leaf</tissue>
    </source>
</reference>
<proteinExistence type="predicted"/>
<dbReference type="AlphaFoldDB" id="A0A7J6H7U9"/>
<feature type="domain" description="WW" evidence="2">
    <location>
        <begin position="1008"/>
        <end position="1042"/>
    </location>
</feature>
<feature type="compositionally biased region" description="Pro residues" evidence="1">
    <location>
        <begin position="652"/>
        <end position="681"/>
    </location>
</feature>
<accession>A0A7J6H7U9</accession>
<feature type="compositionally biased region" description="Basic and acidic residues" evidence="1">
    <location>
        <begin position="226"/>
        <end position="237"/>
    </location>
</feature>
<dbReference type="PROSITE" id="PS01159">
    <property type="entry name" value="WW_DOMAIN_1"/>
    <property type="match status" value="2"/>
</dbReference>
<evidence type="ECO:0000256" key="1">
    <source>
        <dbReference type="SAM" id="MobiDB-lite"/>
    </source>
</evidence>
<feature type="domain" description="WW" evidence="2">
    <location>
        <begin position="275"/>
        <end position="309"/>
    </location>
</feature>
<dbReference type="EMBL" id="JAATIQ010000060">
    <property type="protein sequence ID" value="KAF4391356.1"/>
    <property type="molecule type" value="Genomic_DNA"/>
</dbReference>
<dbReference type="PANTHER" id="PTHR47852">
    <property type="entry name" value="OS06G0298400 PROTEIN"/>
    <property type="match status" value="1"/>
</dbReference>
<feature type="compositionally biased region" description="Basic residues" evidence="1">
    <location>
        <begin position="1"/>
        <end position="10"/>
    </location>
</feature>
<organism evidence="3 4">
    <name type="scientific">Cannabis sativa</name>
    <name type="common">Hemp</name>
    <name type="synonym">Marijuana</name>
    <dbReference type="NCBI Taxonomy" id="3483"/>
    <lineage>
        <taxon>Eukaryota</taxon>
        <taxon>Viridiplantae</taxon>
        <taxon>Streptophyta</taxon>
        <taxon>Embryophyta</taxon>
        <taxon>Tracheophyta</taxon>
        <taxon>Spermatophyta</taxon>
        <taxon>Magnoliopsida</taxon>
        <taxon>eudicotyledons</taxon>
        <taxon>Gunneridae</taxon>
        <taxon>Pentapetalae</taxon>
        <taxon>rosids</taxon>
        <taxon>fabids</taxon>
        <taxon>Rosales</taxon>
        <taxon>Cannabaceae</taxon>
        <taxon>Cannabis</taxon>
    </lineage>
</organism>
<name>A0A7J6H7U9_CANSA</name>
<dbReference type="Gene3D" id="2.20.70.10">
    <property type="match status" value="2"/>
</dbReference>